<reference evidence="2 3" key="1">
    <citation type="submission" date="2023-03" db="EMBL/GenBank/DDBJ databases">
        <title>Draft genome sequence of Thalassotalea eurytherma JCM 18482T.</title>
        <authorList>
            <person name="Sawabe T."/>
        </authorList>
    </citation>
    <scope>NUCLEOTIDE SEQUENCE [LARGE SCALE GENOMIC DNA]</scope>
    <source>
        <strain evidence="2 3">JCM 18482</strain>
    </source>
</reference>
<dbReference type="InterPro" id="IPR021241">
    <property type="entry name" value="CsiV"/>
</dbReference>
<dbReference type="Proteomes" id="UP001157133">
    <property type="component" value="Unassembled WGS sequence"/>
</dbReference>
<gene>
    <name evidence="2" type="ORF">theurythT_03180</name>
</gene>
<protein>
    <recommendedName>
        <fullName evidence="4">Peptidoglycan-binding protein CsiV</fullName>
    </recommendedName>
</protein>
<dbReference type="Pfam" id="PF10972">
    <property type="entry name" value="CsiV"/>
    <property type="match status" value="1"/>
</dbReference>
<evidence type="ECO:0000313" key="3">
    <source>
        <dbReference type="Proteomes" id="UP001157133"/>
    </source>
</evidence>
<evidence type="ECO:0000313" key="2">
    <source>
        <dbReference type="EMBL" id="GLX80866.1"/>
    </source>
</evidence>
<proteinExistence type="predicted"/>
<dbReference type="RefSeq" id="WP_284206188.1">
    <property type="nucleotide sequence ID" value="NZ_BSSU01000002.1"/>
</dbReference>
<keyword evidence="1" id="KW-0732">Signal</keyword>
<evidence type="ECO:0008006" key="4">
    <source>
        <dbReference type="Google" id="ProtNLM"/>
    </source>
</evidence>
<feature type="chain" id="PRO_5046657770" description="Peptidoglycan-binding protein CsiV" evidence="1">
    <location>
        <begin position="25"/>
        <end position="496"/>
    </location>
</feature>
<name>A0ABQ6H1V9_9GAMM</name>
<organism evidence="2 3">
    <name type="scientific">Thalassotalea eurytherma</name>
    <dbReference type="NCBI Taxonomy" id="1144278"/>
    <lineage>
        <taxon>Bacteria</taxon>
        <taxon>Pseudomonadati</taxon>
        <taxon>Pseudomonadota</taxon>
        <taxon>Gammaproteobacteria</taxon>
        <taxon>Alteromonadales</taxon>
        <taxon>Colwelliaceae</taxon>
        <taxon>Thalassotalea</taxon>
    </lineage>
</organism>
<sequence>MKLTQSLGFAVISALTFVPATAGAQNAAKERWFEIEVILFAQLGDKSALKEDFDVKLPEVKLNRPRDLLTKHINPNLEATKALIPSCGNEYPTPYVNQASILETSFTVSNVETINNRPLTNDEVFEFQQRDQEIISTDESELNYSSSLSGEGYEKVESIDDLFAQPTPSANDIVSDEAFVSSLTIEEQNALLAQVNEAQRFFDEQQFSYQFSIPDDICLLPDAVLSQLSQDVPNFNADYFSLENMPSTIMRYEDIYSSQPYLVNDASLALHDIVLQLKRSKNFRPLLHTAWRQPAINKRSSRPMRLFAGENLAYAHEKAMQAYTQEKVELMASVEQEATAQSLIDELTADQSPIETPLPIVDKAHPFSEVIDTLQQGDISPQDALAELTVDDSTDPLAQLVMPVAPEVDWTIDGLFNVHLNHYLYITAEFSVANSSLAAHETALLSDPEHQIKAVRFSQNRRVISKEIHYFDHPYMGMIVQIRRYKVPTKPVDSEE</sequence>
<keyword evidence="3" id="KW-1185">Reference proteome</keyword>
<evidence type="ECO:0000256" key="1">
    <source>
        <dbReference type="SAM" id="SignalP"/>
    </source>
</evidence>
<accession>A0ABQ6H1V9</accession>
<feature type="signal peptide" evidence="1">
    <location>
        <begin position="1"/>
        <end position="24"/>
    </location>
</feature>
<dbReference type="EMBL" id="BSSU01000002">
    <property type="protein sequence ID" value="GLX80866.1"/>
    <property type="molecule type" value="Genomic_DNA"/>
</dbReference>
<comment type="caution">
    <text evidence="2">The sequence shown here is derived from an EMBL/GenBank/DDBJ whole genome shotgun (WGS) entry which is preliminary data.</text>
</comment>